<dbReference type="GO" id="GO:1990961">
    <property type="term" value="P:xenobiotic detoxification by transmembrane export across the plasma membrane"/>
    <property type="evidence" value="ECO:0007669"/>
    <property type="project" value="InterPro"/>
</dbReference>
<comment type="similarity">
    <text evidence="2 7">Belongs to the multi antimicrobial extrusion (MATE) (TC 2.A.66.1) family.</text>
</comment>
<feature type="transmembrane region" description="Helical" evidence="7">
    <location>
        <begin position="221"/>
        <end position="246"/>
    </location>
</feature>
<feature type="transmembrane region" description="Helical" evidence="7">
    <location>
        <begin position="46"/>
        <end position="71"/>
    </location>
</feature>
<protein>
    <recommendedName>
        <fullName evidence="7">Protein DETOXIFICATION</fullName>
    </recommendedName>
    <alternativeName>
        <fullName evidence="7">Multidrug and toxic compound extrusion protein</fullName>
    </alternativeName>
</protein>
<keyword evidence="5 7" id="KW-1133">Transmembrane helix</keyword>
<dbReference type="InterPro" id="IPR002528">
    <property type="entry name" value="MATE_fam"/>
</dbReference>
<reference evidence="9" key="1">
    <citation type="submission" date="2025-08" db="UniProtKB">
        <authorList>
            <consortium name="RefSeq"/>
        </authorList>
    </citation>
    <scope>IDENTIFICATION</scope>
    <source>
        <tissue evidence="9">Fruit stalk</tissue>
    </source>
</reference>
<feature type="transmembrane region" description="Helical" evidence="7">
    <location>
        <begin position="418"/>
        <end position="440"/>
    </location>
</feature>
<dbReference type="RefSeq" id="XP_022740592.1">
    <property type="nucleotide sequence ID" value="XM_022884857.1"/>
</dbReference>
<dbReference type="AlphaFoldDB" id="A0A6P5YJU8"/>
<evidence type="ECO:0000256" key="2">
    <source>
        <dbReference type="ARBA" id="ARBA00010199"/>
    </source>
</evidence>
<feature type="transmembrane region" description="Helical" evidence="7">
    <location>
        <begin position="83"/>
        <end position="108"/>
    </location>
</feature>
<proteinExistence type="inferred from homology"/>
<feature type="transmembrane region" description="Helical" evidence="7">
    <location>
        <begin position="446"/>
        <end position="469"/>
    </location>
</feature>
<comment type="subcellular location">
    <subcellularLocation>
        <location evidence="1">Membrane</location>
        <topology evidence="1">Multi-pass membrane protein</topology>
    </subcellularLocation>
</comment>
<dbReference type="Proteomes" id="UP000515121">
    <property type="component" value="Unplaced"/>
</dbReference>
<dbReference type="GeneID" id="111292455"/>
<sequence>MGSVERQPLLHISELSSDGIEEVLGNRVAVEGVGWWARVVAWESRLLWGLSAASIIVSVFNYMLSFVTLMFSGHLGALELAGASIASVGIQGLAYGIMLGMASAVQTVCGQAYGGRKYAAMGIICQRAIVLHLGAAVLLTFVYWHSAAILQAIGQSKSIAKQGQVFARGLIPQLYAFALSCPMQRFLQAQNIVNPLAIMSVGVFLLHILLTWLAINVWGYGLLGASLTLSLSWWFLVILNGLYIVLSPSCKETWTGLSVKAFNGIWPYFKLTVASAVMLCLEIWYNQGLVLISGLLPNPTISLDSISICMNYWNWDICFVLGLSAAASVRVSNELGAGHPRLTRFSVIVVNAASISISIVFSAIVLIFRVGLSKAFTSDAEVINAVSNLTPLLAISVFLNGVQPILSGVAIGSGWQHIVAYVNLTTYYIIGLPIGCLLGFKTSLGVAGIWWGMIIGVLLQTATLIILTVRTNWNEEVEKAADRLKKSATEERLQLVTNV</sequence>
<keyword evidence="4 7" id="KW-0812">Transmembrane</keyword>
<evidence type="ECO:0000313" key="9">
    <source>
        <dbReference type="RefSeq" id="XP_022740592.1"/>
    </source>
</evidence>
<dbReference type="KEGG" id="dzi:111292455"/>
<accession>A0A6P5YJU8</accession>
<feature type="transmembrane region" description="Helical" evidence="7">
    <location>
        <begin position="392"/>
        <end position="411"/>
    </location>
</feature>
<keyword evidence="8" id="KW-1185">Reference proteome</keyword>
<feature type="transmembrane region" description="Helical" evidence="7">
    <location>
        <begin position="165"/>
        <end position="183"/>
    </location>
</feature>
<feature type="transmembrane region" description="Helical" evidence="7">
    <location>
        <begin position="195"/>
        <end position="215"/>
    </location>
</feature>
<dbReference type="OrthoDB" id="2126698at2759"/>
<evidence type="ECO:0000313" key="8">
    <source>
        <dbReference type="Proteomes" id="UP000515121"/>
    </source>
</evidence>
<dbReference type="CDD" id="cd13132">
    <property type="entry name" value="MATE_eukaryotic"/>
    <property type="match status" value="1"/>
</dbReference>
<organism evidence="8 9">
    <name type="scientific">Durio zibethinus</name>
    <name type="common">Durian</name>
    <dbReference type="NCBI Taxonomy" id="66656"/>
    <lineage>
        <taxon>Eukaryota</taxon>
        <taxon>Viridiplantae</taxon>
        <taxon>Streptophyta</taxon>
        <taxon>Embryophyta</taxon>
        <taxon>Tracheophyta</taxon>
        <taxon>Spermatophyta</taxon>
        <taxon>Magnoliopsida</taxon>
        <taxon>eudicotyledons</taxon>
        <taxon>Gunneridae</taxon>
        <taxon>Pentapetalae</taxon>
        <taxon>rosids</taxon>
        <taxon>malvids</taxon>
        <taxon>Malvales</taxon>
        <taxon>Malvaceae</taxon>
        <taxon>Helicteroideae</taxon>
        <taxon>Durio</taxon>
    </lineage>
</organism>
<dbReference type="GO" id="GO:0016020">
    <property type="term" value="C:membrane"/>
    <property type="evidence" value="ECO:0007669"/>
    <property type="project" value="UniProtKB-SubCell"/>
</dbReference>
<dbReference type="GO" id="GO:0015297">
    <property type="term" value="F:antiporter activity"/>
    <property type="evidence" value="ECO:0007669"/>
    <property type="project" value="InterPro"/>
</dbReference>
<evidence type="ECO:0000256" key="1">
    <source>
        <dbReference type="ARBA" id="ARBA00004141"/>
    </source>
</evidence>
<dbReference type="GO" id="GO:0042910">
    <property type="term" value="F:xenobiotic transmembrane transporter activity"/>
    <property type="evidence" value="ECO:0007669"/>
    <property type="project" value="InterPro"/>
</dbReference>
<dbReference type="InterPro" id="IPR045069">
    <property type="entry name" value="MATE_euk"/>
</dbReference>
<evidence type="ECO:0000256" key="3">
    <source>
        <dbReference type="ARBA" id="ARBA00022448"/>
    </source>
</evidence>
<dbReference type="PANTHER" id="PTHR11206">
    <property type="entry name" value="MULTIDRUG RESISTANCE PROTEIN"/>
    <property type="match status" value="1"/>
</dbReference>
<dbReference type="Pfam" id="PF01554">
    <property type="entry name" value="MatE"/>
    <property type="match status" value="2"/>
</dbReference>
<keyword evidence="6 7" id="KW-0472">Membrane</keyword>
<gene>
    <name evidence="9" type="primary">LOC111292455</name>
</gene>
<evidence type="ECO:0000256" key="4">
    <source>
        <dbReference type="ARBA" id="ARBA00022692"/>
    </source>
</evidence>
<feature type="transmembrane region" description="Helical" evidence="7">
    <location>
        <begin position="129"/>
        <end position="153"/>
    </location>
</feature>
<evidence type="ECO:0000256" key="7">
    <source>
        <dbReference type="RuleBase" id="RU004914"/>
    </source>
</evidence>
<name>A0A6P5YJU8_DURZI</name>
<evidence type="ECO:0000256" key="6">
    <source>
        <dbReference type="ARBA" id="ARBA00023136"/>
    </source>
</evidence>
<evidence type="ECO:0000256" key="5">
    <source>
        <dbReference type="ARBA" id="ARBA00022989"/>
    </source>
</evidence>
<dbReference type="NCBIfam" id="TIGR00797">
    <property type="entry name" value="matE"/>
    <property type="match status" value="1"/>
</dbReference>
<feature type="transmembrane region" description="Helical" evidence="7">
    <location>
        <begin position="345"/>
        <end position="372"/>
    </location>
</feature>
<keyword evidence="3" id="KW-0813">Transport</keyword>